<dbReference type="SMART" id="SM00382">
    <property type="entry name" value="AAA"/>
    <property type="match status" value="2"/>
</dbReference>
<keyword evidence="1" id="KW-0547">Nucleotide-binding</keyword>
<feature type="domain" description="ABC transporter" evidence="3">
    <location>
        <begin position="264"/>
        <end position="563"/>
    </location>
</feature>
<dbReference type="KEGG" id="meme:HYG87_10305"/>
<dbReference type="SUPFAM" id="SSF52540">
    <property type="entry name" value="P-loop containing nucleoside triphosphate hydrolases"/>
    <property type="match status" value="2"/>
</dbReference>
<dbReference type="EMBL" id="CP058560">
    <property type="protein sequence ID" value="QUH24118.1"/>
    <property type="molecule type" value="Genomic_DNA"/>
</dbReference>
<dbReference type="Pfam" id="PF00005">
    <property type="entry name" value="ABC_tran"/>
    <property type="match status" value="2"/>
</dbReference>
<reference evidence="4" key="1">
    <citation type="submission" date="2020-07" db="EMBL/GenBank/DDBJ databases">
        <title>Methanobacterium. sp. MethCan genome.</title>
        <authorList>
            <person name="Postec A."/>
            <person name="Quemeneur M."/>
        </authorList>
    </citation>
    <scope>NUCLEOTIDE SEQUENCE</scope>
    <source>
        <strain evidence="4">MethCAN</strain>
    </source>
</reference>
<feature type="domain" description="ABC transporter" evidence="3">
    <location>
        <begin position="2"/>
        <end position="253"/>
    </location>
</feature>
<dbReference type="GO" id="GO:0005524">
    <property type="term" value="F:ATP binding"/>
    <property type="evidence" value="ECO:0007669"/>
    <property type="project" value="UniProtKB-KW"/>
</dbReference>
<evidence type="ECO:0000313" key="5">
    <source>
        <dbReference type="Proteomes" id="UP000681041"/>
    </source>
</evidence>
<evidence type="ECO:0000259" key="3">
    <source>
        <dbReference type="PROSITE" id="PS50893"/>
    </source>
</evidence>
<dbReference type="RefSeq" id="WP_211533075.1">
    <property type="nucleotide sequence ID" value="NZ_CP058560.1"/>
</dbReference>
<dbReference type="PROSITE" id="PS50893">
    <property type="entry name" value="ABC_TRANSPORTER_2"/>
    <property type="match status" value="2"/>
</dbReference>
<dbReference type="PANTHER" id="PTHR42764">
    <property type="entry name" value="PHOSPHONATES UTILIZATION ATP-BINDING PROTEIN PHNK-RELATED"/>
    <property type="match status" value="1"/>
</dbReference>
<evidence type="ECO:0000256" key="2">
    <source>
        <dbReference type="ARBA" id="ARBA00022840"/>
    </source>
</evidence>
<organism evidence="4 5">
    <name type="scientific">Methanobacterium alkalithermotolerans</name>
    <dbReference type="NCBI Taxonomy" id="2731220"/>
    <lineage>
        <taxon>Archaea</taxon>
        <taxon>Methanobacteriati</taxon>
        <taxon>Methanobacteriota</taxon>
        <taxon>Methanomada group</taxon>
        <taxon>Methanobacteria</taxon>
        <taxon>Methanobacteriales</taxon>
        <taxon>Methanobacteriaceae</taxon>
        <taxon>Methanobacterium</taxon>
    </lineage>
</organism>
<evidence type="ECO:0000256" key="1">
    <source>
        <dbReference type="ARBA" id="ARBA00022741"/>
    </source>
</evidence>
<dbReference type="GO" id="GO:0019700">
    <property type="term" value="P:organic phosphonate catabolic process"/>
    <property type="evidence" value="ECO:0007669"/>
    <property type="project" value="TreeGrafter"/>
</dbReference>
<sequence>MIKVENLSKTFKIENGEEIKALDDINLEINDGEIVGIIGKSGSGKTTLLRILRGVESFDSGNIVLNGTKISPDSNPYYFTKLKKATAIHLQRSFGLWSETAFDNIIRKLYGVKYGDEAMADFEYAYDEFGDEALELLKLVGLENKANHFAPVLSGGEKQRLIMARQLAKKPEVLLLDEPATMSCPQTKQEILDAIKNINKELGVTIVLVSHLPEIHEYLADRLILMEKGQIVDEGSPRDVIKEFLKDIEPVESYPPLVDKSPLLKTIDLKKRFFLMNGGSVLDIKDVNIEINKGEMVSLIGHSGAGKTVILRIIGGLDFPEGGRVCFKFNSKWIDMHQAGIDRMEIRRKMSFMHQEFALVHHATIKDQIASRLGVKGENVIYEAKKKAKELEISDMVLDVLYQLTDLPENEAKLRLEKIGLNAEILDILFPSFPDTEVKKYAAPIFDALRLPLEILDRKSYELSGGQKVRATMALALASEPELLILDEPFGDLDPITLRSVSNALKRINNKFQTTFLMVSHHIDFIKEVSTRSLMMEKGKLVLDGNPEDLCEEFIKRSQAQYLMGDE</sequence>
<dbReference type="OrthoDB" id="97750at2157"/>
<dbReference type="InterPro" id="IPR027417">
    <property type="entry name" value="P-loop_NTPase"/>
</dbReference>
<dbReference type="AlphaFoldDB" id="A0A8T8K679"/>
<dbReference type="InterPro" id="IPR003593">
    <property type="entry name" value="AAA+_ATPase"/>
</dbReference>
<name>A0A8T8K679_9EURY</name>
<dbReference type="GeneID" id="64821160"/>
<dbReference type="GO" id="GO:0016887">
    <property type="term" value="F:ATP hydrolysis activity"/>
    <property type="evidence" value="ECO:0007669"/>
    <property type="project" value="InterPro"/>
</dbReference>
<dbReference type="Gene3D" id="3.40.50.300">
    <property type="entry name" value="P-loop containing nucleotide triphosphate hydrolases"/>
    <property type="match status" value="2"/>
</dbReference>
<evidence type="ECO:0000313" key="4">
    <source>
        <dbReference type="EMBL" id="QUH24118.1"/>
    </source>
</evidence>
<accession>A0A8T8K679</accession>
<dbReference type="InterPro" id="IPR017871">
    <property type="entry name" value="ABC_transporter-like_CS"/>
</dbReference>
<keyword evidence="5" id="KW-1185">Reference proteome</keyword>
<dbReference type="Proteomes" id="UP000681041">
    <property type="component" value="Chromosome"/>
</dbReference>
<proteinExistence type="predicted"/>
<keyword evidence="2 4" id="KW-0067">ATP-binding</keyword>
<dbReference type="PROSITE" id="PS00211">
    <property type="entry name" value="ABC_TRANSPORTER_1"/>
    <property type="match status" value="2"/>
</dbReference>
<dbReference type="PANTHER" id="PTHR42764:SF1">
    <property type="entry name" value="PHOSPHONATES UTILIZATION ATP-BINDING PROTEIN PHNK-RELATED"/>
    <property type="match status" value="1"/>
</dbReference>
<gene>
    <name evidence="4" type="ORF">HYG87_10305</name>
</gene>
<dbReference type="InterPro" id="IPR003439">
    <property type="entry name" value="ABC_transporter-like_ATP-bd"/>
</dbReference>
<protein>
    <submittedName>
        <fullName evidence="4">ABC transporter ATP-binding protein</fullName>
    </submittedName>
</protein>